<keyword evidence="1" id="KW-0472">Membrane</keyword>
<dbReference type="PANTHER" id="PTHR42941">
    <property type="entry name" value="SLL1037 PROTEIN"/>
    <property type="match status" value="1"/>
</dbReference>
<evidence type="ECO:0000313" key="4">
    <source>
        <dbReference type="Proteomes" id="UP000007058"/>
    </source>
</evidence>
<proteinExistence type="predicted"/>
<keyword evidence="2" id="KW-0732">Signal</keyword>
<dbReference type="PANTHER" id="PTHR42941:SF1">
    <property type="entry name" value="SLL1037 PROTEIN"/>
    <property type="match status" value="1"/>
</dbReference>
<dbReference type="Gene3D" id="3.40.190.10">
    <property type="entry name" value="Periplasmic binding protein-like II"/>
    <property type="match status" value="2"/>
</dbReference>
<dbReference type="RefSeq" id="WP_011382678.1">
    <property type="nucleotide sequence ID" value="NC_007626.1"/>
</dbReference>
<feature type="signal peptide" evidence="2">
    <location>
        <begin position="1"/>
        <end position="21"/>
    </location>
</feature>
<reference evidence="3 4" key="1">
    <citation type="journal article" date="2005" name="DNA Res.">
        <title>Complete genome sequence of the facultative anaerobic magnetotactic bacterium Magnetospirillum sp. strain AMB-1.</title>
        <authorList>
            <person name="Matsunaga T."/>
            <person name="Okamura Y."/>
            <person name="Fukuda Y."/>
            <person name="Wahyudi A.T."/>
            <person name="Murase Y."/>
            <person name="Takeyama H."/>
        </authorList>
    </citation>
    <scope>NUCLEOTIDE SEQUENCE [LARGE SCALE GENOMIC DNA]</scope>
    <source>
        <strain evidence="4">ATCC 700264 / AMB-1</strain>
    </source>
</reference>
<feature type="transmembrane region" description="Helical" evidence="1">
    <location>
        <begin position="328"/>
        <end position="351"/>
    </location>
</feature>
<sequence>MRNRITILLLTLATVALSAAAAGVAGYWYIKPTVITLAVSPDPSPEYRFARKLADVLAQNRASIRLELMIAESGQQAMARLSQSDADLALVRSDDRRIPPMARSVAVLEEQVLLLITPSKSKVRSLGDLAKRHTLVMDRDGRNEALFRRLMEQYRHDGRPASVTVVPPGTPLAPRLGPGGGIDAAILLMPLSRLSGPEDFAAMERDFKGFSVQAITDAKALERKIPGLYAETIEAGLLSGSPRIPDEDLDTVAVQRLLVARAKLPEQHVVEVMRALFENGRQLAVEQTFATRIEPPSTEKAALIAIHPGAQQYVSGEIKTLFDRYADVVFIGLYAAGILGSGAVALYGMVFRRAPVHAGSRAHTLAALRERARAARDGQELDAVEMEIEAVLDGVLSGLADGAISPRGLEGFRLAYDAARDAVAASRRMIAHPTT</sequence>
<name>Q2WAU0_PARM1</name>
<evidence type="ECO:0000256" key="1">
    <source>
        <dbReference type="SAM" id="Phobius"/>
    </source>
</evidence>
<organism evidence="3 4">
    <name type="scientific">Paramagnetospirillum magneticum (strain ATCC 700264 / AMB-1)</name>
    <name type="common">Magnetospirillum magneticum</name>
    <dbReference type="NCBI Taxonomy" id="342108"/>
    <lineage>
        <taxon>Bacteria</taxon>
        <taxon>Pseudomonadati</taxon>
        <taxon>Pseudomonadota</taxon>
        <taxon>Alphaproteobacteria</taxon>
        <taxon>Rhodospirillales</taxon>
        <taxon>Magnetospirillaceae</taxon>
        <taxon>Paramagnetospirillum</taxon>
    </lineage>
</organism>
<dbReference type="Proteomes" id="UP000007058">
    <property type="component" value="Chromosome"/>
</dbReference>
<evidence type="ECO:0000256" key="2">
    <source>
        <dbReference type="SAM" id="SignalP"/>
    </source>
</evidence>
<accession>Q2WAU0</accession>
<keyword evidence="1" id="KW-0812">Transmembrane</keyword>
<dbReference type="AlphaFoldDB" id="Q2WAU0"/>
<dbReference type="SUPFAM" id="SSF53850">
    <property type="entry name" value="Periplasmic binding protein-like II"/>
    <property type="match status" value="1"/>
</dbReference>
<dbReference type="InterPro" id="IPR011852">
    <property type="entry name" value="TRAP_TAXI"/>
</dbReference>
<feature type="chain" id="PRO_5004218385" evidence="2">
    <location>
        <begin position="22"/>
        <end position="435"/>
    </location>
</feature>
<gene>
    <name evidence="3" type="ordered locus">amb0231</name>
</gene>
<dbReference type="EMBL" id="AP007255">
    <property type="protein sequence ID" value="BAE49035.1"/>
    <property type="molecule type" value="Genomic_DNA"/>
</dbReference>
<dbReference type="HOGENOM" id="CLU_033215_6_0_5"/>
<protein>
    <submittedName>
        <fullName evidence="3">TRAP-type uncharacterized transport system</fullName>
    </submittedName>
</protein>
<keyword evidence="4" id="KW-1185">Reference proteome</keyword>
<dbReference type="KEGG" id="mag:amb0231"/>
<evidence type="ECO:0000313" key="3">
    <source>
        <dbReference type="EMBL" id="BAE49035.1"/>
    </source>
</evidence>
<dbReference type="OrthoDB" id="8253130at2"/>
<keyword evidence="1" id="KW-1133">Transmembrane helix</keyword>
<dbReference type="Pfam" id="PF16868">
    <property type="entry name" value="NMT1_3"/>
    <property type="match status" value="1"/>
</dbReference>
<dbReference type="STRING" id="342108.amb0231"/>